<reference evidence="3 4" key="1">
    <citation type="journal article" date="2020" name="IScience">
        <title>Genome Sequencing of the Endangered Kingdonia uniflora (Circaeasteraceae, Ranunculales) Reveals Potential Mechanisms of Evolutionary Specialization.</title>
        <authorList>
            <person name="Sun Y."/>
            <person name="Deng T."/>
            <person name="Zhang A."/>
            <person name="Moore M.J."/>
            <person name="Landis J.B."/>
            <person name="Lin N."/>
            <person name="Zhang H."/>
            <person name="Zhang X."/>
            <person name="Huang J."/>
            <person name="Zhang X."/>
            <person name="Sun H."/>
            <person name="Wang H."/>
        </authorList>
    </citation>
    <scope>NUCLEOTIDE SEQUENCE [LARGE SCALE GENOMIC DNA]</scope>
    <source>
        <strain evidence="3">TB1705</strain>
        <tissue evidence="3">Leaf</tissue>
    </source>
</reference>
<comment type="caution">
    <text evidence="3">The sequence shown here is derived from an EMBL/GenBank/DDBJ whole genome shotgun (WGS) entry which is preliminary data.</text>
</comment>
<dbReference type="PANTHER" id="PTHR37249">
    <property type="entry name" value="OS03G0206201 PROTEIN"/>
    <property type="match status" value="1"/>
</dbReference>
<protein>
    <submittedName>
        <fullName evidence="3">Uncharacterized protein</fullName>
    </submittedName>
</protein>
<dbReference type="EMBL" id="JACGCM010000563">
    <property type="protein sequence ID" value="KAF6170641.1"/>
    <property type="molecule type" value="Genomic_DNA"/>
</dbReference>
<feature type="compositionally biased region" description="Basic and acidic residues" evidence="1">
    <location>
        <begin position="56"/>
        <end position="81"/>
    </location>
</feature>
<gene>
    <name evidence="3" type="ORF">GIB67_020203</name>
</gene>
<proteinExistence type="predicted"/>
<feature type="region of interest" description="Disordered" evidence="1">
    <location>
        <begin position="51"/>
        <end position="128"/>
    </location>
</feature>
<feature type="compositionally biased region" description="Pro residues" evidence="1">
    <location>
        <begin position="106"/>
        <end position="115"/>
    </location>
</feature>
<dbReference type="PANTHER" id="PTHR37249:SF3">
    <property type="entry name" value="OS03G0206201 PROTEIN"/>
    <property type="match status" value="1"/>
</dbReference>
<dbReference type="AlphaFoldDB" id="A0A7J7NTZ4"/>
<feature type="signal peptide" evidence="2">
    <location>
        <begin position="1"/>
        <end position="27"/>
    </location>
</feature>
<evidence type="ECO:0000256" key="1">
    <source>
        <dbReference type="SAM" id="MobiDB-lite"/>
    </source>
</evidence>
<keyword evidence="2" id="KW-0732">Signal</keyword>
<evidence type="ECO:0000313" key="4">
    <source>
        <dbReference type="Proteomes" id="UP000541444"/>
    </source>
</evidence>
<accession>A0A7J7NTZ4</accession>
<dbReference type="OrthoDB" id="1938519at2759"/>
<evidence type="ECO:0000256" key="2">
    <source>
        <dbReference type="SAM" id="SignalP"/>
    </source>
</evidence>
<keyword evidence="4" id="KW-1185">Reference proteome</keyword>
<name>A0A7J7NTZ4_9MAGN</name>
<evidence type="ECO:0000313" key="3">
    <source>
        <dbReference type="EMBL" id="KAF6170641.1"/>
    </source>
</evidence>
<sequence>MMRYFGLWVLLMMLGAAVFMVVSFTSSISNSDSVNTDVVFPSHGNVEMTKSRIRKLKEESYNRGNKKNEKDPRNIKLDDYHPVNPVPSSKASIKNGPIEHGTPLMPFIPRPAPPNRPRRGGGSSPVPT</sequence>
<dbReference type="Proteomes" id="UP000541444">
    <property type="component" value="Unassembled WGS sequence"/>
</dbReference>
<organism evidence="3 4">
    <name type="scientific">Kingdonia uniflora</name>
    <dbReference type="NCBI Taxonomy" id="39325"/>
    <lineage>
        <taxon>Eukaryota</taxon>
        <taxon>Viridiplantae</taxon>
        <taxon>Streptophyta</taxon>
        <taxon>Embryophyta</taxon>
        <taxon>Tracheophyta</taxon>
        <taxon>Spermatophyta</taxon>
        <taxon>Magnoliopsida</taxon>
        <taxon>Ranunculales</taxon>
        <taxon>Circaeasteraceae</taxon>
        <taxon>Kingdonia</taxon>
    </lineage>
</organism>
<feature type="chain" id="PRO_5029592229" evidence="2">
    <location>
        <begin position="28"/>
        <end position="128"/>
    </location>
</feature>